<dbReference type="CDD" id="cd18454">
    <property type="entry name" value="BACK_KLHL15"/>
    <property type="match status" value="1"/>
</dbReference>
<dbReference type="Pfam" id="PF00651">
    <property type="entry name" value="BTB"/>
    <property type="match status" value="1"/>
</dbReference>
<evidence type="ECO:0000259" key="8">
    <source>
        <dbReference type="PROSITE" id="PS50097"/>
    </source>
</evidence>
<proteinExistence type="predicted"/>
<protein>
    <recommendedName>
        <fullName evidence="3">Kelch-like protein 15</fullName>
    </recommendedName>
</protein>
<dbReference type="Proteomes" id="UP000694424">
    <property type="component" value="Unplaced"/>
</dbReference>
<comment type="pathway">
    <text evidence="2">Protein modification; protein ubiquitination.</text>
</comment>
<evidence type="ECO:0000313" key="9">
    <source>
        <dbReference type="Ensembl" id="ENSAOWP00000017889.1"/>
    </source>
</evidence>
<keyword evidence="10" id="KW-1185">Reference proteome</keyword>
<dbReference type="SMART" id="SM00225">
    <property type="entry name" value="BTB"/>
    <property type="match status" value="1"/>
</dbReference>
<dbReference type="AlphaFoldDB" id="A0A8B9PUS2"/>
<dbReference type="SMART" id="SM00875">
    <property type="entry name" value="BACK"/>
    <property type="match status" value="1"/>
</dbReference>
<organism evidence="9 10">
    <name type="scientific">Apteryx owenii</name>
    <name type="common">Little spotted kiwi</name>
    <dbReference type="NCBI Taxonomy" id="8824"/>
    <lineage>
        <taxon>Eukaryota</taxon>
        <taxon>Metazoa</taxon>
        <taxon>Chordata</taxon>
        <taxon>Craniata</taxon>
        <taxon>Vertebrata</taxon>
        <taxon>Euteleostomi</taxon>
        <taxon>Archelosauria</taxon>
        <taxon>Archosauria</taxon>
        <taxon>Dinosauria</taxon>
        <taxon>Saurischia</taxon>
        <taxon>Theropoda</taxon>
        <taxon>Coelurosauria</taxon>
        <taxon>Aves</taxon>
        <taxon>Palaeognathae</taxon>
        <taxon>Apterygiformes</taxon>
        <taxon>Apterygidae</taxon>
        <taxon>Apteryx</taxon>
    </lineage>
</organism>
<dbReference type="Ensembl" id="ENSAOWT00000020290.1">
    <property type="protein sequence ID" value="ENSAOWP00000017886.1"/>
    <property type="gene ID" value="ENSAOWG00000012216.1"/>
</dbReference>
<keyword evidence="4" id="KW-0880">Kelch repeat</keyword>
<evidence type="ECO:0000256" key="5">
    <source>
        <dbReference type="ARBA" id="ARBA00022737"/>
    </source>
</evidence>
<evidence type="ECO:0000313" key="10">
    <source>
        <dbReference type="Proteomes" id="UP000694424"/>
    </source>
</evidence>
<dbReference type="Gene3D" id="3.30.710.10">
    <property type="entry name" value="Potassium Channel Kv1.1, Chain A"/>
    <property type="match status" value="1"/>
</dbReference>
<keyword evidence="6" id="KW-0833">Ubl conjugation pathway</keyword>
<dbReference type="Ensembl" id="ENSAOWT00000020293.1">
    <property type="protein sequence ID" value="ENSAOWP00000017889.1"/>
    <property type="gene ID" value="ENSAOWG00000012216.1"/>
</dbReference>
<evidence type="ECO:0000256" key="2">
    <source>
        <dbReference type="ARBA" id="ARBA00004906"/>
    </source>
</evidence>
<evidence type="ECO:0000256" key="4">
    <source>
        <dbReference type="ARBA" id="ARBA00022441"/>
    </source>
</evidence>
<dbReference type="GO" id="GO:0031463">
    <property type="term" value="C:Cul3-RING ubiquitin ligase complex"/>
    <property type="evidence" value="ECO:0007669"/>
    <property type="project" value="InterPro"/>
</dbReference>
<dbReference type="Pfam" id="PF07707">
    <property type="entry name" value="BACK"/>
    <property type="match status" value="1"/>
</dbReference>
<dbReference type="FunFam" id="3.30.710.10:FF:000087">
    <property type="entry name" value="Kelch-like family member 15"/>
    <property type="match status" value="1"/>
</dbReference>
<evidence type="ECO:0000256" key="3">
    <source>
        <dbReference type="ARBA" id="ARBA00019835"/>
    </source>
</evidence>
<dbReference type="PANTHER" id="PTHR45632">
    <property type="entry name" value="LD33804P"/>
    <property type="match status" value="1"/>
</dbReference>
<evidence type="ECO:0000256" key="6">
    <source>
        <dbReference type="ARBA" id="ARBA00022786"/>
    </source>
</evidence>
<dbReference type="InterPro" id="IPR000210">
    <property type="entry name" value="BTB/POZ_dom"/>
</dbReference>
<dbReference type="Gene3D" id="1.25.40.420">
    <property type="match status" value="1"/>
</dbReference>
<dbReference type="FunFam" id="1.25.40.420:FF:000009">
    <property type="entry name" value="Kelch-like protein 15"/>
    <property type="match status" value="1"/>
</dbReference>
<feature type="domain" description="BTB" evidence="8">
    <location>
        <begin position="31"/>
        <end position="98"/>
    </location>
</feature>
<keyword evidence="7" id="KW-0539">Nucleus</keyword>
<dbReference type="GO" id="GO:0071630">
    <property type="term" value="P:nuclear protein quality control by the ubiquitin-proteasome system"/>
    <property type="evidence" value="ECO:0007669"/>
    <property type="project" value="TreeGrafter"/>
</dbReference>
<evidence type="ECO:0000256" key="7">
    <source>
        <dbReference type="ARBA" id="ARBA00023242"/>
    </source>
</evidence>
<accession>A0A8B9PUS2</accession>
<dbReference type="GO" id="GO:0016567">
    <property type="term" value="P:protein ubiquitination"/>
    <property type="evidence" value="ECO:0007669"/>
    <property type="project" value="UniProtKB-UniPathway"/>
</dbReference>
<sequence>MAGDVEGFSSSIHDTSVSAGFRALYEEGLLLDVTLVIEDHQFQAHKALLATQSDYFRIMFTADMRERDQDKIHLKGLTATGFSHVLQFMYYGTIELSMNTVHEILQAAMYVQLIEVVKFCCSFLLAKICLENCAEIMRLLDDFGVNIEGVREKLDSFLLENFVPLMSRPDFLSYLSFEKLMSYLDNDHLSRFPEIELYEAVQAWLRHDRRRWRHTDAIIQNIRFCLMTPSSVFEKVKTSEFYRYSRQLRHEVDQAMNYFHSVHQQPLMEMKSNKIRSAKPQTAVFRGMIGHSMAGKNWGQTVNFMLHPKCSDMTQDRTHGYEWQTCLFHDLSLLLELLGSMFMQWLGEPEMKHFTQLNGMILLKINGNLWILIQSINMDTKGLCLVTSCISLVELHPLQLLSKCVYLTPVKKGQWSSAQGELKWSLTVGRTNAK</sequence>
<comment type="subcellular location">
    <subcellularLocation>
        <location evidence="1">Nucleus</location>
    </subcellularLocation>
</comment>
<name>A0A8B9PUS2_APTOW</name>
<keyword evidence="5" id="KW-0677">Repeat</keyword>
<dbReference type="InterPro" id="IPR047030">
    <property type="entry name" value="KLHL15_BACK"/>
</dbReference>
<dbReference type="CDD" id="cd18244">
    <property type="entry name" value="BTB_POZ_KLHL15"/>
    <property type="match status" value="1"/>
</dbReference>
<reference evidence="9" key="1">
    <citation type="submission" date="2025-05" db="UniProtKB">
        <authorList>
            <consortium name="Ensembl"/>
        </authorList>
    </citation>
    <scope>IDENTIFICATION</scope>
</reference>
<dbReference type="InterPro" id="IPR011705">
    <property type="entry name" value="BACK"/>
</dbReference>
<dbReference type="InterPro" id="IPR030597">
    <property type="entry name" value="BTB_POZ_KLHL15"/>
</dbReference>
<dbReference type="InterPro" id="IPR011333">
    <property type="entry name" value="SKP1/BTB/POZ_sf"/>
</dbReference>
<dbReference type="SUPFAM" id="SSF54695">
    <property type="entry name" value="POZ domain"/>
    <property type="match status" value="1"/>
</dbReference>
<dbReference type="PANTHER" id="PTHR45632:SF12">
    <property type="entry name" value="KELCH-LIKE PROTEIN 15"/>
    <property type="match status" value="1"/>
</dbReference>
<dbReference type="PROSITE" id="PS50097">
    <property type="entry name" value="BTB"/>
    <property type="match status" value="1"/>
</dbReference>
<dbReference type="GO" id="GO:0005634">
    <property type="term" value="C:nucleus"/>
    <property type="evidence" value="ECO:0007669"/>
    <property type="project" value="UniProtKB-SubCell"/>
</dbReference>
<dbReference type="UniPathway" id="UPA00143"/>
<evidence type="ECO:0000256" key="1">
    <source>
        <dbReference type="ARBA" id="ARBA00004123"/>
    </source>
</evidence>